<gene>
    <name evidence="1" type="ORF">EV192_1023</name>
</gene>
<reference evidence="1 2" key="1">
    <citation type="submission" date="2019-03" db="EMBL/GenBank/DDBJ databases">
        <title>Genomic Encyclopedia of Type Strains, Phase IV (KMG-IV): sequencing the most valuable type-strain genomes for metagenomic binning, comparative biology and taxonomic classification.</title>
        <authorList>
            <person name="Goeker M."/>
        </authorList>
    </citation>
    <scope>NUCLEOTIDE SEQUENCE [LARGE SCALE GENOMIC DNA]</scope>
    <source>
        <strain evidence="1 2">DSM 45934</strain>
    </source>
</reference>
<comment type="caution">
    <text evidence="1">The sequence shown here is derived from an EMBL/GenBank/DDBJ whole genome shotgun (WGS) entry which is preliminary data.</text>
</comment>
<evidence type="ECO:0000313" key="1">
    <source>
        <dbReference type="EMBL" id="TCO61866.1"/>
    </source>
</evidence>
<dbReference type="NCBIfam" id="NF041510">
    <property type="entry name" value="AMED_5909_fam"/>
    <property type="match status" value="1"/>
</dbReference>
<dbReference type="InterPro" id="IPR048152">
    <property type="entry name" value="AMED_5909-like"/>
</dbReference>
<dbReference type="AlphaFoldDB" id="A0A4R2JX07"/>
<dbReference type="EMBL" id="SLWS01000002">
    <property type="protein sequence ID" value="TCO61866.1"/>
    <property type="molecule type" value="Genomic_DNA"/>
</dbReference>
<accession>A0A4R2JX07</accession>
<protein>
    <submittedName>
        <fullName evidence="1">Uncharacterized protein</fullName>
    </submittedName>
</protein>
<keyword evidence="2" id="KW-1185">Reference proteome</keyword>
<evidence type="ECO:0000313" key="2">
    <source>
        <dbReference type="Proteomes" id="UP000295680"/>
    </source>
</evidence>
<dbReference type="RefSeq" id="WP_132113200.1">
    <property type="nucleotide sequence ID" value="NZ_SLWS01000002.1"/>
</dbReference>
<sequence>MDMQGPGDSPSVLAVALADLRSARPTESATRVQWAAWYLRQANILDEIARVDSSHTASARREAEAARECARELLEGGRD</sequence>
<name>A0A4R2JX07_9PSEU</name>
<organism evidence="1 2">
    <name type="scientific">Actinocrispum wychmicini</name>
    <dbReference type="NCBI Taxonomy" id="1213861"/>
    <lineage>
        <taxon>Bacteria</taxon>
        <taxon>Bacillati</taxon>
        <taxon>Actinomycetota</taxon>
        <taxon>Actinomycetes</taxon>
        <taxon>Pseudonocardiales</taxon>
        <taxon>Pseudonocardiaceae</taxon>
        <taxon>Actinocrispum</taxon>
    </lineage>
</organism>
<dbReference type="Proteomes" id="UP000295680">
    <property type="component" value="Unassembled WGS sequence"/>
</dbReference>
<proteinExistence type="predicted"/>